<dbReference type="InterPro" id="IPR004881">
    <property type="entry name" value="Ribosome_biogen_GTPase_RsgA"/>
</dbReference>
<feature type="binding site" evidence="10">
    <location>
        <begin position="165"/>
        <end position="173"/>
    </location>
    <ligand>
        <name>GTP</name>
        <dbReference type="ChEBI" id="CHEBI:37565"/>
    </ligand>
</feature>
<keyword evidence="8 10" id="KW-0694">RNA-binding</keyword>
<feature type="domain" description="EngC GTPase" evidence="11">
    <location>
        <begin position="74"/>
        <end position="221"/>
    </location>
</feature>
<dbReference type="InterPro" id="IPR027417">
    <property type="entry name" value="P-loop_NTPase"/>
</dbReference>
<keyword evidence="6 10" id="KW-0378">Hydrolase</keyword>
<dbReference type="PANTHER" id="PTHR32120">
    <property type="entry name" value="SMALL RIBOSOMAL SUBUNIT BIOGENESIS GTPASE RSGA"/>
    <property type="match status" value="1"/>
</dbReference>
<dbReference type="CDD" id="cd04466">
    <property type="entry name" value="S1_YloQ_GTPase"/>
    <property type="match status" value="1"/>
</dbReference>
<comment type="cofactor">
    <cofactor evidence="10">
        <name>Zn(2+)</name>
        <dbReference type="ChEBI" id="CHEBI:29105"/>
    </cofactor>
    <text evidence="10">Binds 1 zinc ion per subunit.</text>
</comment>
<evidence type="ECO:0000313" key="14">
    <source>
        <dbReference type="Proteomes" id="UP001299235"/>
    </source>
</evidence>
<reference evidence="13 14" key="1">
    <citation type="submission" date="2021-10" db="EMBL/GenBank/DDBJ databases">
        <title>Anaerobic single-cell dispensing facilitates the cultivation of human gut bacteria.</title>
        <authorList>
            <person name="Afrizal A."/>
        </authorList>
    </citation>
    <scope>NUCLEOTIDE SEQUENCE [LARGE SCALE GENOMIC DNA]</scope>
    <source>
        <strain evidence="13 14">CLA-AA-H246</strain>
    </source>
</reference>
<keyword evidence="2 10" id="KW-0690">Ribosome biogenesis</keyword>
<evidence type="ECO:0000259" key="12">
    <source>
        <dbReference type="PROSITE" id="PS51721"/>
    </source>
</evidence>
<comment type="subunit">
    <text evidence="10">Monomer. Associates with 30S ribosomal subunit, binds 16S rRNA.</text>
</comment>
<keyword evidence="9 10" id="KW-0342">GTP-binding</keyword>
<evidence type="ECO:0000256" key="5">
    <source>
        <dbReference type="ARBA" id="ARBA00022741"/>
    </source>
</evidence>
<accession>A0ABS8EWG7</accession>
<dbReference type="NCBIfam" id="TIGR00157">
    <property type="entry name" value="ribosome small subunit-dependent GTPase A"/>
    <property type="match status" value="1"/>
</dbReference>
<feature type="binding site" evidence="10">
    <location>
        <position position="260"/>
    </location>
    <ligand>
        <name>Zn(2+)</name>
        <dbReference type="ChEBI" id="CHEBI:29105"/>
    </ligand>
</feature>
<comment type="subcellular location">
    <subcellularLocation>
        <location evidence="10">Cytoplasm</location>
    </subcellularLocation>
</comment>
<comment type="function">
    <text evidence="10">One of several proteins that assist in the late maturation steps of the functional core of the 30S ribosomal subunit. Helps release RbfA from mature subunits. May play a role in the assembly of ribosomal proteins into the subunit. Circularly permuted GTPase that catalyzes slow GTP hydrolysis, GTPase activity is stimulated by the 30S ribosomal subunit.</text>
</comment>
<evidence type="ECO:0000256" key="4">
    <source>
        <dbReference type="ARBA" id="ARBA00022730"/>
    </source>
</evidence>
<feature type="binding site" evidence="10">
    <location>
        <position position="252"/>
    </location>
    <ligand>
        <name>Zn(2+)</name>
        <dbReference type="ChEBI" id="CHEBI:29105"/>
    </ligand>
</feature>
<dbReference type="InterPro" id="IPR010914">
    <property type="entry name" value="RsgA_GTPase_dom"/>
</dbReference>
<dbReference type="PROSITE" id="PS50936">
    <property type="entry name" value="ENGC_GTPASE"/>
    <property type="match status" value="1"/>
</dbReference>
<comment type="similarity">
    <text evidence="10">Belongs to the TRAFAC class YlqF/YawG GTPase family. RsgA subfamily.</text>
</comment>
<evidence type="ECO:0000256" key="9">
    <source>
        <dbReference type="ARBA" id="ARBA00023134"/>
    </source>
</evidence>
<keyword evidence="4 10" id="KW-0699">rRNA-binding</keyword>
<dbReference type="Pfam" id="PF16745">
    <property type="entry name" value="RsgA_N"/>
    <property type="match status" value="1"/>
</dbReference>
<dbReference type="Gene3D" id="3.40.50.300">
    <property type="entry name" value="P-loop containing nucleotide triphosphate hydrolases"/>
    <property type="match status" value="1"/>
</dbReference>
<feature type="binding site" evidence="10">
    <location>
        <position position="247"/>
    </location>
    <ligand>
        <name>Zn(2+)</name>
        <dbReference type="ChEBI" id="CHEBI:29105"/>
    </ligand>
</feature>
<proteinExistence type="inferred from homology"/>
<keyword evidence="5 10" id="KW-0547">Nucleotide-binding</keyword>
<keyword evidence="7 10" id="KW-0862">Zinc</keyword>
<dbReference type="InterPro" id="IPR012340">
    <property type="entry name" value="NA-bd_OB-fold"/>
</dbReference>
<dbReference type="Gene3D" id="1.10.40.50">
    <property type="entry name" value="Probable gtpase engc, domain 3"/>
    <property type="match status" value="1"/>
</dbReference>
<evidence type="ECO:0000256" key="8">
    <source>
        <dbReference type="ARBA" id="ARBA00022884"/>
    </source>
</evidence>
<evidence type="ECO:0000256" key="2">
    <source>
        <dbReference type="ARBA" id="ARBA00022517"/>
    </source>
</evidence>
<evidence type="ECO:0000259" key="11">
    <source>
        <dbReference type="PROSITE" id="PS50936"/>
    </source>
</evidence>
<keyword evidence="1 10" id="KW-0963">Cytoplasm</keyword>
<dbReference type="PANTHER" id="PTHR32120:SF11">
    <property type="entry name" value="SMALL RIBOSOMAL SUBUNIT BIOGENESIS GTPASE RSGA 1, MITOCHONDRIAL-RELATED"/>
    <property type="match status" value="1"/>
</dbReference>
<organism evidence="13 14">
    <name type="scientific">Hominisplanchenecus faecis</name>
    <dbReference type="NCBI Taxonomy" id="2885351"/>
    <lineage>
        <taxon>Bacteria</taxon>
        <taxon>Bacillati</taxon>
        <taxon>Bacillota</taxon>
        <taxon>Clostridia</taxon>
        <taxon>Lachnospirales</taxon>
        <taxon>Lachnospiraceae</taxon>
        <taxon>Hominisplanchenecus</taxon>
    </lineage>
</organism>
<feature type="domain" description="CP-type G" evidence="12">
    <location>
        <begin position="65"/>
        <end position="223"/>
    </location>
</feature>
<dbReference type="InterPro" id="IPR031944">
    <property type="entry name" value="RsgA_N"/>
</dbReference>
<evidence type="ECO:0000256" key="6">
    <source>
        <dbReference type="ARBA" id="ARBA00022801"/>
    </source>
</evidence>
<dbReference type="RefSeq" id="WP_022120040.1">
    <property type="nucleotide sequence ID" value="NZ_JAJEQE010000033.1"/>
</dbReference>
<gene>
    <name evidence="10 13" type="primary">rsgA</name>
    <name evidence="13" type="ORF">LKD42_09805</name>
</gene>
<evidence type="ECO:0000256" key="1">
    <source>
        <dbReference type="ARBA" id="ARBA00022490"/>
    </source>
</evidence>
<sequence>MQGKIIKGIAGFYYVHIAGKGVYECKAKGIFRKNKIKPLVGDDVVIDILDEEKREGNIRDILARKNALIRPAVANVDQAMVIFAISRPAPNLSLLDRFLISMERQNVPVVVCFNKSDIAEPQEAARLQEIYENCGCQVLFTSVKEQAGTEQIRELLKDKTTVVAGPSGVGKSSMINFLYPKAEMMVGEISQKIDRGKHTTRHSELFSIGDNTYLMDTPGFSSLYLTDFEKEDLKEYFAEFRKYEPYCRFQGCMHLSEPDCGVKEALAEGKISSIRYESYKELYEELKQKRRY</sequence>
<dbReference type="SUPFAM" id="SSF50249">
    <property type="entry name" value="Nucleic acid-binding proteins"/>
    <property type="match status" value="1"/>
</dbReference>
<evidence type="ECO:0000256" key="10">
    <source>
        <dbReference type="HAMAP-Rule" id="MF_01820"/>
    </source>
</evidence>
<feature type="binding site" evidence="10">
    <location>
        <position position="254"/>
    </location>
    <ligand>
        <name>Zn(2+)</name>
        <dbReference type="ChEBI" id="CHEBI:29105"/>
    </ligand>
</feature>
<evidence type="ECO:0000256" key="3">
    <source>
        <dbReference type="ARBA" id="ARBA00022723"/>
    </source>
</evidence>
<dbReference type="Gene3D" id="2.40.50.140">
    <property type="entry name" value="Nucleic acid-binding proteins"/>
    <property type="match status" value="1"/>
</dbReference>
<evidence type="ECO:0000313" key="13">
    <source>
        <dbReference type="EMBL" id="MCC2149546.1"/>
    </source>
</evidence>
<dbReference type="EMBL" id="JAJEQE010000033">
    <property type="protein sequence ID" value="MCC2149546.1"/>
    <property type="molecule type" value="Genomic_DNA"/>
</dbReference>
<dbReference type="EC" id="3.6.1.-" evidence="10"/>
<keyword evidence="14" id="KW-1185">Reference proteome</keyword>
<dbReference type="SUPFAM" id="SSF52540">
    <property type="entry name" value="P-loop containing nucleoside triphosphate hydrolases"/>
    <property type="match status" value="1"/>
</dbReference>
<dbReference type="Pfam" id="PF03193">
    <property type="entry name" value="RsgA_GTPase"/>
    <property type="match status" value="1"/>
</dbReference>
<feature type="binding site" evidence="10">
    <location>
        <begin position="114"/>
        <end position="117"/>
    </location>
    <ligand>
        <name>GTP</name>
        <dbReference type="ChEBI" id="CHEBI:37565"/>
    </ligand>
</feature>
<protein>
    <recommendedName>
        <fullName evidence="10">Small ribosomal subunit biogenesis GTPase RsgA</fullName>
        <ecNumber evidence="10">3.6.1.-</ecNumber>
    </recommendedName>
</protein>
<dbReference type="Proteomes" id="UP001299235">
    <property type="component" value="Unassembled WGS sequence"/>
</dbReference>
<comment type="caution">
    <text evidence="13">The sequence shown here is derived from an EMBL/GenBank/DDBJ whole genome shotgun (WGS) entry which is preliminary data.</text>
</comment>
<keyword evidence="3 10" id="KW-0479">Metal-binding</keyword>
<dbReference type="CDD" id="cd01854">
    <property type="entry name" value="YjeQ_EngC"/>
    <property type="match status" value="1"/>
</dbReference>
<dbReference type="PROSITE" id="PS51721">
    <property type="entry name" value="G_CP"/>
    <property type="match status" value="1"/>
</dbReference>
<name>A0ABS8EWG7_9FIRM</name>
<dbReference type="HAMAP" id="MF_01820">
    <property type="entry name" value="GTPase_RsgA"/>
    <property type="match status" value="1"/>
</dbReference>
<dbReference type="InterPro" id="IPR030378">
    <property type="entry name" value="G_CP_dom"/>
</dbReference>
<evidence type="ECO:0000256" key="7">
    <source>
        <dbReference type="ARBA" id="ARBA00022833"/>
    </source>
</evidence>